<protein>
    <recommendedName>
        <fullName evidence="8">Crp/Fnr family transcriptional regulator</fullName>
    </recommendedName>
</protein>
<keyword evidence="1" id="KW-0805">Transcription regulation</keyword>
<dbReference type="GO" id="GO:0003677">
    <property type="term" value="F:DNA binding"/>
    <property type="evidence" value="ECO:0007669"/>
    <property type="project" value="UniProtKB-KW"/>
</dbReference>
<evidence type="ECO:0000313" key="6">
    <source>
        <dbReference type="EMBL" id="AWW36374.1"/>
    </source>
</evidence>
<evidence type="ECO:0008006" key="8">
    <source>
        <dbReference type="Google" id="ProtNLM"/>
    </source>
</evidence>
<proteinExistence type="predicted"/>
<dbReference type="CDD" id="cd00038">
    <property type="entry name" value="CAP_ED"/>
    <property type="match status" value="1"/>
</dbReference>
<evidence type="ECO:0000256" key="3">
    <source>
        <dbReference type="ARBA" id="ARBA00023163"/>
    </source>
</evidence>
<dbReference type="InterPro" id="IPR012318">
    <property type="entry name" value="HTH_CRP"/>
</dbReference>
<evidence type="ECO:0000256" key="2">
    <source>
        <dbReference type="ARBA" id="ARBA00023125"/>
    </source>
</evidence>
<evidence type="ECO:0000259" key="5">
    <source>
        <dbReference type="PROSITE" id="PS51063"/>
    </source>
</evidence>
<reference evidence="6 7" key="1">
    <citation type="journal article" date="2019" name="Int. J. Syst. Evol. Microbiol.">
        <title>Streptomyces cadmiisoli sp. nov., a novel actinomycete isolated from cadmium-contaminated soil.</title>
        <authorList>
            <person name="Li K."/>
            <person name="Tang X."/>
            <person name="Zhao J."/>
            <person name="Guo Y."/>
            <person name="Tang Y."/>
            <person name="Gao J."/>
        </authorList>
    </citation>
    <scope>NUCLEOTIDE SEQUENCE [LARGE SCALE GENOMIC DNA]</scope>
    <source>
        <strain evidence="6 7">ZFG47</strain>
    </source>
</reference>
<dbReference type="KEGG" id="scad:DN051_06740"/>
<dbReference type="InterPro" id="IPR050397">
    <property type="entry name" value="Env_Response_Regulators"/>
</dbReference>
<evidence type="ECO:0000313" key="7">
    <source>
        <dbReference type="Proteomes" id="UP000249616"/>
    </source>
</evidence>
<dbReference type="GO" id="GO:0005829">
    <property type="term" value="C:cytosol"/>
    <property type="evidence" value="ECO:0007669"/>
    <property type="project" value="TreeGrafter"/>
</dbReference>
<dbReference type="Proteomes" id="UP000249616">
    <property type="component" value="Chromosome"/>
</dbReference>
<dbReference type="GO" id="GO:0003700">
    <property type="term" value="F:DNA-binding transcription factor activity"/>
    <property type="evidence" value="ECO:0007669"/>
    <property type="project" value="TreeGrafter"/>
</dbReference>
<dbReference type="PANTHER" id="PTHR24567">
    <property type="entry name" value="CRP FAMILY TRANSCRIPTIONAL REGULATORY PROTEIN"/>
    <property type="match status" value="1"/>
</dbReference>
<feature type="domain" description="Cyclic nucleotide-binding" evidence="4">
    <location>
        <begin position="12"/>
        <end position="112"/>
    </location>
</feature>
<keyword evidence="3" id="KW-0804">Transcription</keyword>
<dbReference type="Gene3D" id="2.60.120.10">
    <property type="entry name" value="Jelly Rolls"/>
    <property type="match status" value="1"/>
</dbReference>
<dbReference type="InterPro" id="IPR036390">
    <property type="entry name" value="WH_DNA-bd_sf"/>
</dbReference>
<dbReference type="Pfam" id="PF00027">
    <property type="entry name" value="cNMP_binding"/>
    <property type="match status" value="1"/>
</dbReference>
<evidence type="ECO:0000259" key="4">
    <source>
        <dbReference type="PROSITE" id="PS50042"/>
    </source>
</evidence>
<dbReference type="RefSeq" id="WP_112438234.1">
    <property type="nucleotide sequence ID" value="NZ_CP030073.1"/>
</dbReference>
<gene>
    <name evidence="6" type="ORF">DN051_06740</name>
</gene>
<keyword evidence="2" id="KW-0238">DNA-binding</keyword>
<dbReference type="SMART" id="SM00100">
    <property type="entry name" value="cNMP"/>
    <property type="match status" value="1"/>
</dbReference>
<sequence length="244" mass="26734">MTHQEGRKLMNFCSLVSADVWRDLVERGRRRTFRRGSVLLREGESPDSVIALVDGLVKVTQINECGDELTLTLRGPGEVLGEMGALLGRPRSATVAAVRLCTGFVLPAHAFRGYVERHRLETVVYQLTVERLNSHERLRADLAHLPRVARMARIVSHLADEIGHPHGDEGLVVELGMVRTELATMASMSRSSALDALSQLQAAGVLRLGRRNLVINDVAHLRAAARDEKQLPGGIGCQGDIPSM</sequence>
<organism evidence="6 7">
    <name type="scientific">Streptomyces cadmiisoli</name>
    <dbReference type="NCBI Taxonomy" id="2184053"/>
    <lineage>
        <taxon>Bacteria</taxon>
        <taxon>Bacillati</taxon>
        <taxon>Actinomycetota</taxon>
        <taxon>Actinomycetes</taxon>
        <taxon>Kitasatosporales</taxon>
        <taxon>Streptomycetaceae</taxon>
        <taxon>Streptomyces</taxon>
        <taxon>Streptomyces aurantiacus group</taxon>
    </lineage>
</organism>
<dbReference type="InterPro" id="IPR018490">
    <property type="entry name" value="cNMP-bd_dom_sf"/>
</dbReference>
<dbReference type="InterPro" id="IPR000595">
    <property type="entry name" value="cNMP-bd_dom"/>
</dbReference>
<keyword evidence="7" id="KW-1185">Reference proteome</keyword>
<accession>A0A2Z4IUF0</accession>
<dbReference type="EMBL" id="CP030073">
    <property type="protein sequence ID" value="AWW36374.1"/>
    <property type="molecule type" value="Genomic_DNA"/>
</dbReference>
<dbReference type="SUPFAM" id="SSF46785">
    <property type="entry name" value="Winged helix' DNA-binding domain"/>
    <property type="match status" value="1"/>
</dbReference>
<feature type="domain" description="HTH crp-type" evidence="5">
    <location>
        <begin position="145"/>
        <end position="219"/>
    </location>
</feature>
<dbReference type="AlphaFoldDB" id="A0A2Z4IUF0"/>
<dbReference type="PROSITE" id="PS51063">
    <property type="entry name" value="HTH_CRP_2"/>
    <property type="match status" value="1"/>
</dbReference>
<evidence type="ECO:0000256" key="1">
    <source>
        <dbReference type="ARBA" id="ARBA00023015"/>
    </source>
</evidence>
<dbReference type="Pfam" id="PF13545">
    <property type="entry name" value="HTH_Crp_2"/>
    <property type="match status" value="1"/>
</dbReference>
<dbReference type="InterPro" id="IPR014710">
    <property type="entry name" value="RmlC-like_jellyroll"/>
</dbReference>
<dbReference type="SUPFAM" id="SSF51206">
    <property type="entry name" value="cAMP-binding domain-like"/>
    <property type="match status" value="1"/>
</dbReference>
<dbReference type="PANTHER" id="PTHR24567:SF68">
    <property type="entry name" value="DNA-BINDING TRANSCRIPTIONAL DUAL REGULATOR CRP"/>
    <property type="match status" value="1"/>
</dbReference>
<dbReference type="PROSITE" id="PS50042">
    <property type="entry name" value="CNMP_BINDING_3"/>
    <property type="match status" value="1"/>
</dbReference>
<name>A0A2Z4IUF0_9ACTN</name>